<name>A0A6J6N922_9ZZZZ</name>
<dbReference type="GO" id="GO:0043565">
    <property type="term" value="F:sequence-specific DNA binding"/>
    <property type="evidence" value="ECO:0007669"/>
    <property type="project" value="TreeGrafter"/>
</dbReference>
<evidence type="ECO:0000256" key="6">
    <source>
        <dbReference type="ARBA" id="ARBA00047942"/>
    </source>
</evidence>
<dbReference type="GO" id="GO:0006298">
    <property type="term" value="P:mismatch repair"/>
    <property type="evidence" value="ECO:0007669"/>
    <property type="project" value="TreeGrafter"/>
</dbReference>
<dbReference type="GO" id="GO:0009007">
    <property type="term" value="F:site-specific DNA-methyltransferase (adenine-specific) activity"/>
    <property type="evidence" value="ECO:0007669"/>
    <property type="project" value="UniProtKB-EC"/>
</dbReference>
<dbReference type="InterPro" id="IPR023095">
    <property type="entry name" value="Ade_MeTrfase_dom_2"/>
</dbReference>
<dbReference type="InterPro" id="IPR029063">
    <property type="entry name" value="SAM-dependent_MTases_sf"/>
</dbReference>
<dbReference type="InterPro" id="IPR012263">
    <property type="entry name" value="M_m6A_EcoRV"/>
</dbReference>
<protein>
    <recommendedName>
        <fullName evidence="2">site-specific DNA-methyltransferase (adenine-specific)</fullName>
        <ecNumber evidence="2">2.1.1.72</ecNumber>
    </recommendedName>
</protein>
<dbReference type="Pfam" id="PF02086">
    <property type="entry name" value="MethyltransfD12"/>
    <property type="match status" value="1"/>
</dbReference>
<proteinExistence type="inferred from homology"/>
<sequence>MKAISKSQPKLMIAGVPVVQQKSKGNGVRLISSSSTDATHTIPQPFLKWAGGKRALLPELRARTPRYTGKYIEPFLGAGALFFDQDVSKLKIVSDFNNDLIDVYLAIKFDLDDLLQELDSHVNTSEHYYEVRAWDRQDDWSSRTRVQKAARFIYLNKTNYNGLYRVNAAGHMNVPYGGQVRPNWIQKDLLIAVSAFLNYKDSEGSETTKLHSGSYKTATKLASPGDWVYLDPPYADTFTNYQSGGFTAQDQEELRDEILRLTTEVGVPVLLSNSDVPLIHRLYQDKKHKEFFKLEKIPVTRYIGSRVSSRGAATEVMITNYKFLGVEV</sequence>
<dbReference type="PIRSF" id="PIRSF000398">
    <property type="entry name" value="M_m6A_EcoRV"/>
    <property type="match status" value="1"/>
</dbReference>
<evidence type="ECO:0000313" key="7">
    <source>
        <dbReference type="EMBL" id="CAB4681588.1"/>
    </source>
</evidence>
<dbReference type="Gene3D" id="3.40.50.150">
    <property type="entry name" value="Vaccinia Virus protein VP39"/>
    <property type="match status" value="1"/>
</dbReference>
<dbReference type="SUPFAM" id="SSF53335">
    <property type="entry name" value="S-adenosyl-L-methionine-dependent methyltransferases"/>
    <property type="match status" value="1"/>
</dbReference>
<comment type="similarity">
    <text evidence="1">Belongs to the N(4)/N(6)-methyltransferase family.</text>
</comment>
<dbReference type="Gene3D" id="1.10.1020.10">
    <property type="entry name" value="Adenine-specific Methyltransferase, Domain 2"/>
    <property type="match status" value="1"/>
</dbReference>
<dbReference type="GO" id="GO:1904047">
    <property type="term" value="F:S-adenosyl-L-methionine binding"/>
    <property type="evidence" value="ECO:0007669"/>
    <property type="project" value="TreeGrafter"/>
</dbReference>
<dbReference type="EMBL" id="CAEZXK010000005">
    <property type="protein sequence ID" value="CAB4681588.1"/>
    <property type="molecule type" value="Genomic_DNA"/>
</dbReference>
<keyword evidence="3" id="KW-0489">Methyltransferase</keyword>
<reference evidence="7" key="1">
    <citation type="submission" date="2020-05" db="EMBL/GenBank/DDBJ databases">
        <authorList>
            <person name="Chiriac C."/>
            <person name="Salcher M."/>
            <person name="Ghai R."/>
            <person name="Kavagutti S V."/>
        </authorList>
    </citation>
    <scope>NUCLEOTIDE SEQUENCE</scope>
</reference>
<gene>
    <name evidence="7" type="ORF">UFOPK2370_00336</name>
</gene>
<evidence type="ECO:0000256" key="3">
    <source>
        <dbReference type="ARBA" id="ARBA00022603"/>
    </source>
</evidence>
<dbReference type="PANTHER" id="PTHR30481:SF3">
    <property type="entry name" value="DNA ADENINE METHYLASE"/>
    <property type="match status" value="1"/>
</dbReference>
<dbReference type="PRINTS" id="PR00505">
    <property type="entry name" value="D12N6MTFRASE"/>
</dbReference>
<dbReference type="NCBIfam" id="TIGR00571">
    <property type="entry name" value="dam"/>
    <property type="match status" value="1"/>
</dbReference>
<comment type="catalytic activity">
    <reaction evidence="6">
        <text>a 2'-deoxyadenosine in DNA + S-adenosyl-L-methionine = an N(6)-methyl-2'-deoxyadenosine in DNA + S-adenosyl-L-homocysteine + H(+)</text>
        <dbReference type="Rhea" id="RHEA:15197"/>
        <dbReference type="Rhea" id="RHEA-COMP:12418"/>
        <dbReference type="Rhea" id="RHEA-COMP:12419"/>
        <dbReference type="ChEBI" id="CHEBI:15378"/>
        <dbReference type="ChEBI" id="CHEBI:57856"/>
        <dbReference type="ChEBI" id="CHEBI:59789"/>
        <dbReference type="ChEBI" id="CHEBI:90615"/>
        <dbReference type="ChEBI" id="CHEBI:90616"/>
        <dbReference type="EC" id="2.1.1.72"/>
    </reaction>
</comment>
<dbReference type="AlphaFoldDB" id="A0A6J6N922"/>
<dbReference type="EC" id="2.1.1.72" evidence="2"/>
<evidence type="ECO:0000256" key="1">
    <source>
        <dbReference type="ARBA" id="ARBA00006594"/>
    </source>
</evidence>
<evidence type="ECO:0000256" key="5">
    <source>
        <dbReference type="ARBA" id="ARBA00022691"/>
    </source>
</evidence>
<accession>A0A6J6N922</accession>
<keyword evidence="4" id="KW-0808">Transferase</keyword>
<keyword evidence="5" id="KW-0949">S-adenosyl-L-methionine</keyword>
<evidence type="ECO:0000256" key="4">
    <source>
        <dbReference type="ARBA" id="ARBA00022679"/>
    </source>
</evidence>
<dbReference type="GO" id="GO:0009307">
    <property type="term" value="P:DNA restriction-modification system"/>
    <property type="evidence" value="ECO:0007669"/>
    <property type="project" value="InterPro"/>
</dbReference>
<dbReference type="InterPro" id="IPR012327">
    <property type="entry name" value="MeTrfase_D12"/>
</dbReference>
<dbReference type="PANTHER" id="PTHR30481">
    <property type="entry name" value="DNA ADENINE METHYLASE"/>
    <property type="match status" value="1"/>
</dbReference>
<evidence type="ECO:0000256" key="2">
    <source>
        <dbReference type="ARBA" id="ARBA00011900"/>
    </source>
</evidence>
<dbReference type="GO" id="GO:0032259">
    <property type="term" value="P:methylation"/>
    <property type="evidence" value="ECO:0007669"/>
    <property type="project" value="UniProtKB-KW"/>
</dbReference>
<organism evidence="7">
    <name type="scientific">freshwater metagenome</name>
    <dbReference type="NCBI Taxonomy" id="449393"/>
    <lineage>
        <taxon>unclassified sequences</taxon>
        <taxon>metagenomes</taxon>
        <taxon>ecological metagenomes</taxon>
    </lineage>
</organism>